<organism evidence="2 3">
    <name type="scientific">Nonomuraea guangzhouensis</name>
    <dbReference type="NCBI Taxonomy" id="1291555"/>
    <lineage>
        <taxon>Bacteria</taxon>
        <taxon>Bacillati</taxon>
        <taxon>Actinomycetota</taxon>
        <taxon>Actinomycetes</taxon>
        <taxon>Streptosporangiales</taxon>
        <taxon>Streptosporangiaceae</taxon>
        <taxon>Nonomuraea</taxon>
    </lineage>
</organism>
<reference evidence="3" key="1">
    <citation type="journal article" date="2019" name="Int. J. Syst. Evol. Microbiol.">
        <title>The Global Catalogue of Microorganisms (GCM) 10K type strain sequencing project: providing services to taxonomists for standard genome sequencing and annotation.</title>
        <authorList>
            <consortium name="The Broad Institute Genomics Platform"/>
            <consortium name="The Broad Institute Genome Sequencing Center for Infectious Disease"/>
            <person name="Wu L."/>
            <person name="Ma J."/>
        </authorList>
    </citation>
    <scope>NUCLEOTIDE SEQUENCE [LARGE SCALE GENOMIC DNA]</scope>
    <source>
        <strain evidence="3">CGMCC 1.15399</strain>
    </source>
</reference>
<name>A0ABW4GHK4_9ACTN</name>
<feature type="signal peptide" evidence="1">
    <location>
        <begin position="1"/>
        <end position="33"/>
    </location>
</feature>
<evidence type="ECO:0008006" key="4">
    <source>
        <dbReference type="Google" id="ProtNLM"/>
    </source>
</evidence>
<evidence type="ECO:0000313" key="3">
    <source>
        <dbReference type="Proteomes" id="UP001597097"/>
    </source>
</evidence>
<dbReference type="PROSITE" id="PS51318">
    <property type="entry name" value="TAT"/>
    <property type="match status" value="1"/>
</dbReference>
<dbReference type="EMBL" id="JBHUCM010000030">
    <property type="protein sequence ID" value="MFD1541831.1"/>
    <property type="molecule type" value="Genomic_DNA"/>
</dbReference>
<sequence length="203" mass="21725">MANIRRRTALRLVTGASLAALGGLAITAQPAQALQHLWGTCTRCRILWFTGNGTRGGCPAGDILDGGHHYLGLDWMVKTVEDGGAGQPGWRWCGLCQALWFEGNGGDPGACPSAYGGNPGHLPFTRPVAGQPGTSSAHYVLEDLTNRDRPGGFSGWRFCGKCNGLWDAVNNSLYTNNVCPSDHQPHSLWGSGNYVLRRFGSTR</sequence>
<dbReference type="InterPro" id="IPR006311">
    <property type="entry name" value="TAT_signal"/>
</dbReference>
<keyword evidence="3" id="KW-1185">Reference proteome</keyword>
<comment type="caution">
    <text evidence="2">The sequence shown here is derived from an EMBL/GenBank/DDBJ whole genome shotgun (WGS) entry which is preliminary data.</text>
</comment>
<keyword evidence="1" id="KW-0732">Signal</keyword>
<dbReference type="RefSeq" id="WP_219537266.1">
    <property type="nucleotide sequence ID" value="NZ_JAHKRM010000036.1"/>
</dbReference>
<gene>
    <name evidence="2" type="ORF">ACFSJ0_32610</name>
</gene>
<feature type="chain" id="PRO_5045300362" description="Twin-arginine translocation signal domain-containing protein" evidence="1">
    <location>
        <begin position="34"/>
        <end position="203"/>
    </location>
</feature>
<dbReference type="Proteomes" id="UP001597097">
    <property type="component" value="Unassembled WGS sequence"/>
</dbReference>
<evidence type="ECO:0000256" key="1">
    <source>
        <dbReference type="SAM" id="SignalP"/>
    </source>
</evidence>
<accession>A0ABW4GHK4</accession>
<evidence type="ECO:0000313" key="2">
    <source>
        <dbReference type="EMBL" id="MFD1541831.1"/>
    </source>
</evidence>
<protein>
    <recommendedName>
        <fullName evidence="4">Twin-arginine translocation signal domain-containing protein</fullName>
    </recommendedName>
</protein>
<proteinExistence type="predicted"/>